<feature type="region of interest" description="Disordered" evidence="1">
    <location>
        <begin position="1"/>
        <end position="48"/>
    </location>
</feature>
<sequence>MEASPRSVRGLHVSRERKEDGYSVGGDRRGRKRRRRRRRSRESRGVSPCLADTRWPRLSCARLWPISLIAQTLTTPVGLTRPTLKGTGEEAGRRRRTGRERRGKGRI</sequence>
<feature type="region of interest" description="Disordered" evidence="1">
    <location>
        <begin position="78"/>
        <end position="107"/>
    </location>
</feature>
<protein>
    <submittedName>
        <fullName evidence="2">Uncharacterized protein</fullName>
    </submittedName>
</protein>
<reference evidence="2 3" key="1">
    <citation type="submission" date="2019-05" db="EMBL/GenBank/DDBJ databases">
        <title>Another draft genome of Portunus trituberculatus and its Hox gene families provides insights of decapod evolution.</title>
        <authorList>
            <person name="Jeong J.-H."/>
            <person name="Song I."/>
            <person name="Kim S."/>
            <person name="Choi T."/>
            <person name="Kim D."/>
            <person name="Ryu S."/>
            <person name="Kim W."/>
        </authorList>
    </citation>
    <scope>NUCLEOTIDE SEQUENCE [LARGE SCALE GENOMIC DNA]</scope>
    <source>
        <tissue evidence="2">Muscle</tissue>
    </source>
</reference>
<comment type="caution">
    <text evidence="2">The sequence shown here is derived from an EMBL/GenBank/DDBJ whole genome shotgun (WGS) entry which is preliminary data.</text>
</comment>
<feature type="compositionally biased region" description="Basic residues" evidence="1">
    <location>
        <begin position="93"/>
        <end position="107"/>
    </location>
</feature>
<evidence type="ECO:0000313" key="3">
    <source>
        <dbReference type="Proteomes" id="UP000324222"/>
    </source>
</evidence>
<proteinExistence type="predicted"/>
<evidence type="ECO:0000256" key="1">
    <source>
        <dbReference type="SAM" id="MobiDB-lite"/>
    </source>
</evidence>
<name>A0A5B7J942_PORTR</name>
<feature type="compositionally biased region" description="Basic residues" evidence="1">
    <location>
        <begin position="29"/>
        <end position="41"/>
    </location>
</feature>
<keyword evidence="3" id="KW-1185">Reference proteome</keyword>
<gene>
    <name evidence="2" type="ORF">E2C01_083848</name>
</gene>
<dbReference type="EMBL" id="VSRR010079353">
    <property type="protein sequence ID" value="MPC88924.1"/>
    <property type="molecule type" value="Genomic_DNA"/>
</dbReference>
<evidence type="ECO:0000313" key="2">
    <source>
        <dbReference type="EMBL" id="MPC88924.1"/>
    </source>
</evidence>
<dbReference type="Proteomes" id="UP000324222">
    <property type="component" value="Unassembled WGS sequence"/>
</dbReference>
<dbReference type="AlphaFoldDB" id="A0A5B7J942"/>
<accession>A0A5B7J942</accession>
<organism evidence="2 3">
    <name type="scientific">Portunus trituberculatus</name>
    <name type="common">Swimming crab</name>
    <name type="synonym">Neptunus trituberculatus</name>
    <dbReference type="NCBI Taxonomy" id="210409"/>
    <lineage>
        <taxon>Eukaryota</taxon>
        <taxon>Metazoa</taxon>
        <taxon>Ecdysozoa</taxon>
        <taxon>Arthropoda</taxon>
        <taxon>Crustacea</taxon>
        <taxon>Multicrustacea</taxon>
        <taxon>Malacostraca</taxon>
        <taxon>Eumalacostraca</taxon>
        <taxon>Eucarida</taxon>
        <taxon>Decapoda</taxon>
        <taxon>Pleocyemata</taxon>
        <taxon>Brachyura</taxon>
        <taxon>Eubrachyura</taxon>
        <taxon>Portunoidea</taxon>
        <taxon>Portunidae</taxon>
        <taxon>Portuninae</taxon>
        <taxon>Portunus</taxon>
    </lineage>
</organism>